<evidence type="ECO:0000256" key="4">
    <source>
        <dbReference type="ARBA" id="ARBA00022801"/>
    </source>
</evidence>
<accession>A0A2I0KW78</accession>
<evidence type="ECO:0000256" key="3">
    <source>
        <dbReference type="ARBA" id="ARBA00012601"/>
    </source>
</evidence>
<dbReference type="Proteomes" id="UP000233551">
    <property type="component" value="Unassembled WGS sequence"/>
</dbReference>
<dbReference type="PANTHER" id="PTHR22298">
    <property type="entry name" value="ENDO-1,4-BETA-GLUCANASE"/>
    <property type="match status" value="1"/>
</dbReference>
<dbReference type="SUPFAM" id="SSF48208">
    <property type="entry name" value="Six-hairpin glycosidases"/>
    <property type="match status" value="1"/>
</dbReference>
<evidence type="ECO:0000256" key="6">
    <source>
        <dbReference type="ARBA" id="ARBA00023277"/>
    </source>
</evidence>
<evidence type="ECO:0000256" key="2">
    <source>
        <dbReference type="ARBA" id="ARBA00007072"/>
    </source>
</evidence>
<gene>
    <name evidence="10" type="ORF">CRG98_006883</name>
</gene>
<dbReference type="GO" id="GO:0030245">
    <property type="term" value="P:cellulose catabolic process"/>
    <property type="evidence" value="ECO:0007669"/>
    <property type="project" value="UniProtKB-KW"/>
</dbReference>
<dbReference type="GO" id="GO:0008810">
    <property type="term" value="F:cellulase activity"/>
    <property type="evidence" value="ECO:0007669"/>
    <property type="project" value="UniProtKB-EC"/>
</dbReference>
<keyword evidence="11" id="KW-1185">Reference proteome</keyword>
<comment type="similarity">
    <text evidence="2">Belongs to the glycosyl hydrolase 9 (cellulase E) family.</text>
</comment>
<keyword evidence="4" id="KW-0378">Hydrolase</keyword>
<evidence type="ECO:0000313" key="11">
    <source>
        <dbReference type="Proteomes" id="UP000233551"/>
    </source>
</evidence>
<dbReference type="EC" id="3.2.1.4" evidence="3"/>
<keyword evidence="6" id="KW-0119">Carbohydrate metabolism</keyword>
<comment type="catalytic activity">
    <reaction evidence="1">
        <text>Endohydrolysis of (1-&gt;4)-beta-D-glucosidic linkages in cellulose, lichenin and cereal beta-D-glucans.</text>
        <dbReference type="EC" id="3.2.1.4"/>
    </reaction>
</comment>
<keyword evidence="5" id="KW-0136">Cellulose degradation</keyword>
<comment type="caution">
    <text evidence="10">The sequence shown here is derived from an EMBL/GenBank/DDBJ whole genome shotgun (WGS) entry which is preliminary data.</text>
</comment>
<dbReference type="InterPro" id="IPR001701">
    <property type="entry name" value="Glyco_hydro_9"/>
</dbReference>
<reference evidence="10 11" key="1">
    <citation type="submission" date="2017-11" db="EMBL/GenBank/DDBJ databases">
        <title>De-novo sequencing of pomegranate (Punica granatum L.) genome.</title>
        <authorList>
            <person name="Akparov Z."/>
            <person name="Amiraslanov A."/>
            <person name="Hajiyeva S."/>
            <person name="Abbasov M."/>
            <person name="Kaur K."/>
            <person name="Hamwieh A."/>
            <person name="Solovyev V."/>
            <person name="Salamov A."/>
            <person name="Braich B."/>
            <person name="Kosarev P."/>
            <person name="Mahmoud A."/>
            <person name="Hajiyev E."/>
            <person name="Babayeva S."/>
            <person name="Izzatullayeva V."/>
            <person name="Mammadov A."/>
            <person name="Mammadov A."/>
            <person name="Sharifova S."/>
            <person name="Ojaghi J."/>
            <person name="Eynullazada K."/>
            <person name="Bayramov B."/>
            <person name="Abdulazimova A."/>
            <person name="Shahmuradov I."/>
        </authorList>
    </citation>
    <scope>NUCLEOTIDE SEQUENCE [LARGE SCALE GENOMIC DNA]</scope>
    <source>
        <strain evidence="11">cv. AG2017</strain>
        <tissue evidence="10">Leaf</tissue>
    </source>
</reference>
<evidence type="ECO:0000259" key="9">
    <source>
        <dbReference type="Pfam" id="PF00759"/>
    </source>
</evidence>
<evidence type="ECO:0000256" key="8">
    <source>
        <dbReference type="ARBA" id="ARBA00023326"/>
    </source>
</evidence>
<dbReference type="EMBL" id="PGOL01000313">
    <property type="protein sequence ID" value="PKI72725.1"/>
    <property type="molecule type" value="Genomic_DNA"/>
</dbReference>
<dbReference type="Gene3D" id="1.50.10.10">
    <property type="match status" value="1"/>
</dbReference>
<sequence>MKTPRTVLKIDENNPGSEIAAETAAAMAASSIVFRLSDRPYARRLLNKAKLLFQFARTHKGTYDGECPFYCSFSGYNDELLWAAAWLYKATRKSMYLTYIREEAISAAVTEFSWDLKYAGAQILLSEVK</sequence>
<dbReference type="AlphaFoldDB" id="A0A2I0KW78"/>
<evidence type="ECO:0000313" key="10">
    <source>
        <dbReference type="EMBL" id="PKI72725.1"/>
    </source>
</evidence>
<evidence type="ECO:0000256" key="1">
    <source>
        <dbReference type="ARBA" id="ARBA00000966"/>
    </source>
</evidence>
<dbReference type="InterPro" id="IPR012341">
    <property type="entry name" value="6hp_glycosidase-like_sf"/>
</dbReference>
<name>A0A2I0KW78_PUNGR</name>
<dbReference type="InterPro" id="IPR008928">
    <property type="entry name" value="6-hairpin_glycosidase_sf"/>
</dbReference>
<keyword evidence="7" id="KW-0326">Glycosidase</keyword>
<dbReference type="STRING" id="22663.A0A2I0KW78"/>
<organism evidence="10 11">
    <name type="scientific">Punica granatum</name>
    <name type="common">Pomegranate</name>
    <dbReference type="NCBI Taxonomy" id="22663"/>
    <lineage>
        <taxon>Eukaryota</taxon>
        <taxon>Viridiplantae</taxon>
        <taxon>Streptophyta</taxon>
        <taxon>Embryophyta</taxon>
        <taxon>Tracheophyta</taxon>
        <taxon>Spermatophyta</taxon>
        <taxon>Magnoliopsida</taxon>
        <taxon>eudicotyledons</taxon>
        <taxon>Gunneridae</taxon>
        <taxon>Pentapetalae</taxon>
        <taxon>rosids</taxon>
        <taxon>malvids</taxon>
        <taxon>Myrtales</taxon>
        <taxon>Lythraceae</taxon>
        <taxon>Punica</taxon>
    </lineage>
</organism>
<keyword evidence="8" id="KW-0624">Polysaccharide degradation</keyword>
<dbReference type="Pfam" id="PF00759">
    <property type="entry name" value="Glyco_hydro_9"/>
    <property type="match status" value="1"/>
</dbReference>
<protein>
    <recommendedName>
        <fullName evidence="3">cellulase</fullName>
        <ecNumber evidence="3">3.2.1.4</ecNumber>
    </recommendedName>
</protein>
<feature type="domain" description="Glycoside hydrolase family 9" evidence="9">
    <location>
        <begin position="1"/>
        <end position="127"/>
    </location>
</feature>
<evidence type="ECO:0000256" key="7">
    <source>
        <dbReference type="ARBA" id="ARBA00023295"/>
    </source>
</evidence>
<proteinExistence type="inferred from homology"/>
<evidence type="ECO:0000256" key="5">
    <source>
        <dbReference type="ARBA" id="ARBA00023001"/>
    </source>
</evidence>